<evidence type="ECO:0000313" key="5">
    <source>
        <dbReference type="EMBL" id="RMI38120.1"/>
    </source>
</evidence>
<dbReference type="InterPro" id="IPR018060">
    <property type="entry name" value="HTH_AraC"/>
</dbReference>
<evidence type="ECO:0000256" key="3">
    <source>
        <dbReference type="ARBA" id="ARBA00023163"/>
    </source>
</evidence>
<dbReference type="Pfam" id="PF12833">
    <property type="entry name" value="HTH_18"/>
    <property type="match status" value="1"/>
</dbReference>
<dbReference type="SMART" id="SM00342">
    <property type="entry name" value="HTH_ARAC"/>
    <property type="match status" value="1"/>
</dbReference>
<sequence length="152" mass="16519">MRREVGQVASLCVTPPWRDGGQAQYIPRPVPEERTDGLAATRAWALERLGDPLSLADLAAHAGLGVRTFTRNFRAETGASPGQWLAGQRLDLARKLLEATDLPVDAVARRAGFGTGTALRQRFRTSLGVSPQAYRRTFRPTATTRPEPGRAA</sequence>
<evidence type="ECO:0000259" key="4">
    <source>
        <dbReference type="PROSITE" id="PS01124"/>
    </source>
</evidence>
<dbReference type="RefSeq" id="WP_122198569.1">
    <property type="nucleotide sequence ID" value="NZ_JBHSKC010000010.1"/>
</dbReference>
<evidence type="ECO:0000256" key="1">
    <source>
        <dbReference type="ARBA" id="ARBA00023015"/>
    </source>
</evidence>
<dbReference type="EMBL" id="RFFG01000092">
    <property type="protein sequence ID" value="RMI38120.1"/>
    <property type="molecule type" value="Genomic_DNA"/>
</dbReference>
<dbReference type="OrthoDB" id="3660033at2"/>
<evidence type="ECO:0000313" key="6">
    <source>
        <dbReference type="Proteomes" id="UP000282674"/>
    </source>
</evidence>
<dbReference type="GO" id="GO:0003700">
    <property type="term" value="F:DNA-binding transcription factor activity"/>
    <property type="evidence" value="ECO:0007669"/>
    <property type="project" value="InterPro"/>
</dbReference>
<gene>
    <name evidence="5" type="ORF">EBO15_33960</name>
</gene>
<evidence type="ECO:0000256" key="2">
    <source>
        <dbReference type="ARBA" id="ARBA00023125"/>
    </source>
</evidence>
<organism evidence="5 6">
    <name type="scientific">Actinomadura harenae</name>
    <dbReference type="NCBI Taxonomy" id="2483351"/>
    <lineage>
        <taxon>Bacteria</taxon>
        <taxon>Bacillati</taxon>
        <taxon>Actinomycetota</taxon>
        <taxon>Actinomycetes</taxon>
        <taxon>Streptosporangiales</taxon>
        <taxon>Thermomonosporaceae</taxon>
        <taxon>Actinomadura</taxon>
    </lineage>
</organism>
<proteinExistence type="predicted"/>
<dbReference type="SUPFAM" id="SSF46689">
    <property type="entry name" value="Homeodomain-like"/>
    <property type="match status" value="2"/>
</dbReference>
<dbReference type="InterPro" id="IPR018062">
    <property type="entry name" value="HTH_AraC-typ_CS"/>
</dbReference>
<dbReference type="Gene3D" id="1.10.10.60">
    <property type="entry name" value="Homeodomain-like"/>
    <property type="match status" value="1"/>
</dbReference>
<keyword evidence="1" id="KW-0805">Transcription regulation</keyword>
<dbReference type="InterPro" id="IPR050204">
    <property type="entry name" value="AraC_XylS_family_regulators"/>
</dbReference>
<comment type="caution">
    <text evidence="5">The sequence shown here is derived from an EMBL/GenBank/DDBJ whole genome shotgun (WGS) entry which is preliminary data.</text>
</comment>
<keyword evidence="2" id="KW-0238">DNA-binding</keyword>
<keyword evidence="3" id="KW-0804">Transcription</keyword>
<dbReference type="GO" id="GO:0043565">
    <property type="term" value="F:sequence-specific DNA binding"/>
    <property type="evidence" value="ECO:0007669"/>
    <property type="project" value="InterPro"/>
</dbReference>
<dbReference type="Proteomes" id="UP000282674">
    <property type="component" value="Unassembled WGS sequence"/>
</dbReference>
<name>A0A3M2LMR4_9ACTN</name>
<protein>
    <submittedName>
        <fullName evidence="5">Helix-turn-helix domain-containing protein</fullName>
    </submittedName>
</protein>
<dbReference type="PANTHER" id="PTHR46796">
    <property type="entry name" value="HTH-TYPE TRANSCRIPTIONAL ACTIVATOR RHAS-RELATED"/>
    <property type="match status" value="1"/>
</dbReference>
<keyword evidence="6" id="KW-1185">Reference proteome</keyword>
<accession>A0A3M2LMR4</accession>
<feature type="domain" description="HTH araC/xylS-type" evidence="4">
    <location>
        <begin position="39"/>
        <end position="137"/>
    </location>
</feature>
<dbReference type="InterPro" id="IPR009057">
    <property type="entry name" value="Homeodomain-like_sf"/>
</dbReference>
<dbReference type="PROSITE" id="PS01124">
    <property type="entry name" value="HTH_ARAC_FAMILY_2"/>
    <property type="match status" value="1"/>
</dbReference>
<dbReference type="PROSITE" id="PS00041">
    <property type="entry name" value="HTH_ARAC_FAMILY_1"/>
    <property type="match status" value="1"/>
</dbReference>
<reference evidence="5 6" key="1">
    <citation type="submission" date="2018-10" db="EMBL/GenBank/DDBJ databases">
        <title>Isolation from soil.</title>
        <authorList>
            <person name="Hu J."/>
        </authorList>
    </citation>
    <scope>NUCLEOTIDE SEQUENCE [LARGE SCALE GENOMIC DNA]</scope>
    <source>
        <strain evidence="5 6">NEAU-Ht49</strain>
    </source>
</reference>
<dbReference type="AlphaFoldDB" id="A0A3M2LMR4"/>